<evidence type="ECO:0000313" key="9">
    <source>
        <dbReference type="Proteomes" id="UP000006443"/>
    </source>
</evidence>
<feature type="transmembrane region" description="Helical" evidence="6">
    <location>
        <begin position="334"/>
        <end position="355"/>
    </location>
</feature>
<evidence type="ECO:0000256" key="6">
    <source>
        <dbReference type="SAM" id="Phobius"/>
    </source>
</evidence>
<dbReference type="EMBL" id="ACJM01000020">
    <property type="protein sequence ID" value="EEG76280.1"/>
    <property type="molecule type" value="Genomic_DNA"/>
</dbReference>
<keyword evidence="9" id="KW-1185">Reference proteome</keyword>
<feature type="transmembrane region" description="Helical" evidence="6">
    <location>
        <begin position="211"/>
        <end position="232"/>
    </location>
</feature>
<dbReference type="InterPro" id="IPR020846">
    <property type="entry name" value="MFS_dom"/>
</dbReference>
<evidence type="ECO:0000259" key="7">
    <source>
        <dbReference type="PROSITE" id="PS50850"/>
    </source>
</evidence>
<evidence type="ECO:0000313" key="8">
    <source>
        <dbReference type="EMBL" id="EEG76280.1"/>
    </source>
</evidence>
<feature type="transmembrane region" description="Helical" evidence="6">
    <location>
        <begin position="74"/>
        <end position="93"/>
    </location>
</feature>
<dbReference type="RefSeq" id="WP_008518583.1">
    <property type="nucleotide sequence ID" value="NZ_ACJM01000020.1"/>
</dbReference>
<feature type="transmembrane region" description="Helical" evidence="6">
    <location>
        <begin position="275"/>
        <end position="293"/>
    </location>
</feature>
<evidence type="ECO:0000256" key="5">
    <source>
        <dbReference type="ARBA" id="ARBA00023136"/>
    </source>
</evidence>
<dbReference type="PANTHER" id="PTHR11360:SF304">
    <property type="entry name" value="MFS DOMAIN-CONTAINING PROTEIN"/>
    <property type="match status" value="1"/>
</dbReference>
<feature type="transmembrane region" description="Helical" evidence="6">
    <location>
        <begin position="299"/>
        <end position="322"/>
    </location>
</feature>
<dbReference type="eggNOG" id="COG2223">
    <property type="taxonomic scope" value="Bacteria"/>
</dbReference>
<dbReference type="InterPro" id="IPR036259">
    <property type="entry name" value="MFS_trans_sf"/>
</dbReference>
<dbReference type="InterPro" id="IPR050327">
    <property type="entry name" value="Proton-linked_MCT"/>
</dbReference>
<keyword evidence="4 6" id="KW-1133">Transmembrane helix</keyword>
<dbReference type="OrthoDB" id="9793415at2"/>
<dbReference type="Gene3D" id="1.20.1250.20">
    <property type="entry name" value="MFS general substrate transporter like domains"/>
    <property type="match status" value="2"/>
</dbReference>
<dbReference type="STRING" id="555088.DealDRAFT_2819"/>
<protein>
    <submittedName>
        <fullName evidence="8">Major facilitator superfamily MFS_1</fullName>
    </submittedName>
</protein>
<dbReference type="Proteomes" id="UP000006443">
    <property type="component" value="Unassembled WGS sequence"/>
</dbReference>
<dbReference type="Pfam" id="PF07690">
    <property type="entry name" value="MFS_1"/>
    <property type="match status" value="1"/>
</dbReference>
<comment type="subcellular location">
    <subcellularLocation>
        <location evidence="1">Cell membrane</location>
        <topology evidence="1">Multi-pass membrane protein</topology>
    </subcellularLocation>
</comment>
<dbReference type="PANTHER" id="PTHR11360">
    <property type="entry name" value="MONOCARBOXYLATE TRANSPORTER"/>
    <property type="match status" value="1"/>
</dbReference>
<evidence type="ECO:0000256" key="1">
    <source>
        <dbReference type="ARBA" id="ARBA00004651"/>
    </source>
</evidence>
<feature type="transmembrane region" description="Helical" evidence="6">
    <location>
        <begin position="9"/>
        <end position="29"/>
    </location>
</feature>
<dbReference type="AlphaFoldDB" id="C0GK10"/>
<dbReference type="InterPro" id="IPR011701">
    <property type="entry name" value="MFS"/>
</dbReference>
<accession>C0GK10</accession>
<evidence type="ECO:0000256" key="3">
    <source>
        <dbReference type="ARBA" id="ARBA00022692"/>
    </source>
</evidence>
<feature type="transmembrane region" description="Helical" evidence="6">
    <location>
        <begin position="99"/>
        <end position="122"/>
    </location>
</feature>
<dbReference type="PROSITE" id="PS50850">
    <property type="entry name" value="MFS"/>
    <property type="match status" value="1"/>
</dbReference>
<feature type="transmembrane region" description="Helical" evidence="6">
    <location>
        <begin position="134"/>
        <end position="153"/>
    </location>
</feature>
<name>C0GK10_DETAL</name>
<sequence length="386" mass="41843">MPLYRGWKVALAGAGINFLVGINYTWSIFATSLVKQEGWTYYQAALPYSLFLFCYAFFMVFTGWAQDYLGPRPVISIGSIFAGSAFISCAYLLNYPFKAAVSLGLLLGIGLACCFASTTPAAMKWFSSEKKGMITGLVVTSTGLAAMFMSPLIKVLLQRGTAEALIISGLALTCGIFLLAQFIENPPYRIKDLREWAAAKKPSSALGDSRLYCFWLMFFLTTGTGVTFAAHLDNIMRIQTAYDKGYIAVAIFAFCNAAGRIMGGLLSDRVGRSTAMTIVFSNIALMLVIVMAVRSPIFLMVAVAALALSYGSLFSIFPSAVVSIFGEANFGRNYGLVFTALGAAGLFPYLGGLLFELQGHYLYTYSLLLGTTLIATLLSIKLRNSY</sequence>
<reference evidence="8 9" key="1">
    <citation type="submission" date="2009-02" db="EMBL/GenBank/DDBJ databases">
        <title>Sequencing of the draft genome and assembly of Dethiobacter alkaliphilus AHT 1.</title>
        <authorList>
            <consortium name="US DOE Joint Genome Institute (JGI-PGF)"/>
            <person name="Lucas S."/>
            <person name="Copeland A."/>
            <person name="Lapidus A."/>
            <person name="Glavina del Rio T."/>
            <person name="Dalin E."/>
            <person name="Tice H."/>
            <person name="Bruce D."/>
            <person name="Goodwin L."/>
            <person name="Pitluck S."/>
            <person name="Larimer F."/>
            <person name="Land M.L."/>
            <person name="Hauser L."/>
            <person name="Muyzer G."/>
        </authorList>
    </citation>
    <scope>NUCLEOTIDE SEQUENCE [LARGE SCALE GENOMIC DNA]</scope>
    <source>
        <strain evidence="8 9">AHT 1</strain>
    </source>
</reference>
<dbReference type="GO" id="GO:0005886">
    <property type="term" value="C:plasma membrane"/>
    <property type="evidence" value="ECO:0007669"/>
    <property type="project" value="UniProtKB-SubCell"/>
</dbReference>
<feature type="transmembrane region" description="Helical" evidence="6">
    <location>
        <begin position="361"/>
        <end position="380"/>
    </location>
</feature>
<gene>
    <name evidence="8" type="ORF">DealDRAFT_2819</name>
</gene>
<evidence type="ECO:0000256" key="4">
    <source>
        <dbReference type="ARBA" id="ARBA00022989"/>
    </source>
</evidence>
<proteinExistence type="predicted"/>
<organism evidence="8 9">
    <name type="scientific">Dethiobacter alkaliphilus AHT 1</name>
    <dbReference type="NCBI Taxonomy" id="555088"/>
    <lineage>
        <taxon>Bacteria</taxon>
        <taxon>Bacillati</taxon>
        <taxon>Bacillota</taxon>
        <taxon>Dethiobacteria</taxon>
        <taxon>Dethiobacterales</taxon>
        <taxon>Dethiobacteraceae</taxon>
        <taxon>Dethiobacter</taxon>
    </lineage>
</organism>
<feature type="domain" description="Major facilitator superfamily (MFS) profile" evidence="7">
    <location>
        <begin position="1"/>
        <end position="386"/>
    </location>
</feature>
<feature type="transmembrane region" description="Helical" evidence="6">
    <location>
        <begin position="41"/>
        <end position="62"/>
    </location>
</feature>
<dbReference type="GO" id="GO:0022857">
    <property type="term" value="F:transmembrane transporter activity"/>
    <property type="evidence" value="ECO:0007669"/>
    <property type="project" value="InterPro"/>
</dbReference>
<comment type="caution">
    <text evidence="8">The sequence shown here is derived from an EMBL/GenBank/DDBJ whole genome shotgun (WGS) entry which is preliminary data.</text>
</comment>
<feature type="transmembrane region" description="Helical" evidence="6">
    <location>
        <begin position="244"/>
        <end position="263"/>
    </location>
</feature>
<feature type="transmembrane region" description="Helical" evidence="6">
    <location>
        <begin position="165"/>
        <end position="183"/>
    </location>
</feature>
<keyword evidence="5 6" id="KW-0472">Membrane</keyword>
<keyword evidence="3 6" id="KW-0812">Transmembrane</keyword>
<keyword evidence="2" id="KW-0813">Transport</keyword>
<dbReference type="SUPFAM" id="SSF103473">
    <property type="entry name" value="MFS general substrate transporter"/>
    <property type="match status" value="1"/>
</dbReference>
<evidence type="ECO:0000256" key="2">
    <source>
        <dbReference type="ARBA" id="ARBA00022448"/>
    </source>
</evidence>